<name>A0AAD7GI30_MYCRO</name>
<dbReference type="GO" id="GO:0009653">
    <property type="term" value="P:anatomical structure morphogenesis"/>
    <property type="evidence" value="ECO:0007669"/>
    <property type="project" value="TreeGrafter"/>
</dbReference>
<dbReference type="Pfam" id="PF00250">
    <property type="entry name" value="Forkhead"/>
    <property type="match status" value="1"/>
</dbReference>
<dbReference type="InterPro" id="IPR036388">
    <property type="entry name" value="WH-like_DNA-bd_sf"/>
</dbReference>
<protein>
    <recommendedName>
        <fullName evidence="4">Fork-head domain-containing protein</fullName>
    </recommendedName>
</protein>
<reference evidence="5" key="1">
    <citation type="submission" date="2023-03" db="EMBL/GenBank/DDBJ databases">
        <title>Massive genome expansion in bonnet fungi (Mycena s.s.) driven by repeated elements and novel gene families across ecological guilds.</title>
        <authorList>
            <consortium name="Lawrence Berkeley National Laboratory"/>
            <person name="Harder C.B."/>
            <person name="Miyauchi S."/>
            <person name="Viragh M."/>
            <person name="Kuo A."/>
            <person name="Thoen E."/>
            <person name="Andreopoulos B."/>
            <person name="Lu D."/>
            <person name="Skrede I."/>
            <person name="Drula E."/>
            <person name="Henrissat B."/>
            <person name="Morin E."/>
            <person name="Kohler A."/>
            <person name="Barry K."/>
            <person name="LaButti K."/>
            <person name="Morin E."/>
            <person name="Salamov A."/>
            <person name="Lipzen A."/>
            <person name="Mereny Z."/>
            <person name="Hegedus B."/>
            <person name="Baldrian P."/>
            <person name="Stursova M."/>
            <person name="Weitz H."/>
            <person name="Taylor A."/>
            <person name="Grigoriev I.V."/>
            <person name="Nagy L.G."/>
            <person name="Martin F."/>
            <person name="Kauserud H."/>
        </authorList>
    </citation>
    <scope>NUCLEOTIDE SEQUENCE</scope>
    <source>
        <strain evidence="5">CBHHK067</strain>
    </source>
</reference>
<dbReference type="EMBL" id="JARKIE010000067">
    <property type="protein sequence ID" value="KAJ7690079.1"/>
    <property type="molecule type" value="Genomic_DNA"/>
</dbReference>
<evidence type="ECO:0000256" key="1">
    <source>
        <dbReference type="ARBA" id="ARBA00023125"/>
    </source>
</evidence>
<dbReference type="Proteomes" id="UP001221757">
    <property type="component" value="Unassembled WGS sequence"/>
</dbReference>
<dbReference type="InterPro" id="IPR001766">
    <property type="entry name" value="Fork_head_dom"/>
</dbReference>
<dbReference type="CDD" id="cd00059">
    <property type="entry name" value="FH_FOX"/>
    <property type="match status" value="1"/>
</dbReference>
<dbReference type="SUPFAM" id="SSF46785">
    <property type="entry name" value="Winged helix' DNA-binding domain"/>
    <property type="match status" value="1"/>
</dbReference>
<evidence type="ECO:0000256" key="2">
    <source>
        <dbReference type="ARBA" id="ARBA00023242"/>
    </source>
</evidence>
<accession>A0AAD7GI30</accession>
<dbReference type="PROSITE" id="PS00658">
    <property type="entry name" value="FORK_HEAD_2"/>
    <property type="match status" value="1"/>
</dbReference>
<evidence type="ECO:0000313" key="5">
    <source>
        <dbReference type="EMBL" id="KAJ7690079.1"/>
    </source>
</evidence>
<comment type="caution">
    <text evidence="5">The sequence shown here is derived from an EMBL/GenBank/DDBJ whole genome shotgun (WGS) entry which is preliminary data.</text>
</comment>
<comment type="subcellular location">
    <subcellularLocation>
        <location evidence="3">Nucleus</location>
    </subcellularLocation>
</comment>
<feature type="non-terminal residue" evidence="5">
    <location>
        <position position="1"/>
    </location>
</feature>
<gene>
    <name evidence="5" type="ORF">B0H17DRAFT_891001</name>
</gene>
<organism evidence="5 6">
    <name type="scientific">Mycena rosella</name>
    <name type="common">Pink bonnet</name>
    <name type="synonym">Agaricus rosellus</name>
    <dbReference type="NCBI Taxonomy" id="1033263"/>
    <lineage>
        <taxon>Eukaryota</taxon>
        <taxon>Fungi</taxon>
        <taxon>Dikarya</taxon>
        <taxon>Basidiomycota</taxon>
        <taxon>Agaricomycotina</taxon>
        <taxon>Agaricomycetes</taxon>
        <taxon>Agaricomycetidae</taxon>
        <taxon>Agaricales</taxon>
        <taxon>Marasmiineae</taxon>
        <taxon>Mycenaceae</taxon>
        <taxon>Mycena</taxon>
    </lineage>
</organism>
<dbReference type="PANTHER" id="PTHR11829:SF343">
    <property type="entry name" value="FORK-HEAD DOMAIN-CONTAINING PROTEIN"/>
    <property type="match status" value="1"/>
</dbReference>
<feature type="domain" description="Fork-head" evidence="4">
    <location>
        <begin position="14"/>
        <end position="106"/>
    </location>
</feature>
<dbReference type="SMART" id="SM00339">
    <property type="entry name" value="FH"/>
    <property type="match status" value="1"/>
</dbReference>
<dbReference type="AlphaFoldDB" id="A0AAD7GI30"/>
<evidence type="ECO:0000259" key="4">
    <source>
        <dbReference type="PROSITE" id="PS50039"/>
    </source>
</evidence>
<dbReference type="PANTHER" id="PTHR11829">
    <property type="entry name" value="FORKHEAD BOX PROTEIN"/>
    <property type="match status" value="1"/>
</dbReference>
<keyword evidence="1 3" id="KW-0238">DNA-binding</keyword>
<dbReference type="PRINTS" id="PR00053">
    <property type="entry name" value="FORKHEAD"/>
</dbReference>
<dbReference type="InterPro" id="IPR050211">
    <property type="entry name" value="FOX_domain-containing"/>
</dbReference>
<keyword evidence="2 3" id="KW-0539">Nucleus</keyword>
<keyword evidence="6" id="KW-1185">Reference proteome</keyword>
<evidence type="ECO:0000256" key="3">
    <source>
        <dbReference type="PROSITE-ProRule" id="PRU00089"/>
    </source>
</evidence>
<dbReference type="GO" id="GO:0005634">
    <property type="term" value="C:nucleus"/>
    <property type="evidence" value="ECO:0007669"/>
    <property type="project" value="UniProtKB-SubCell"/>
</dbReference>
<feature type="DNA-binding region" description="Fork-head" evidence="3">
    <location>
        <begin position="14"/>
        <end position="106"/>
    </location>
</feature>
<dbReference type="GO" id="GO:0000981">
    <property type="term" value="F:DNA-binding transcription factor activity, RNA polymerase II-specific"/>
    <property type="evidence" value="ECO:0007669"/>
    <property type="project" value="TreeGrafter"/>
</dbReference>
<dbReference type="InterPro" id="IPR036390">
    <property type="entry name" value="WH_DNA-bd_sf"/>
</dbReference>
<evidence type="ECO:0000313" key="6">
    <source>
        <dbReference type="Proteomes" id="UP001221757"/>
    </source>
</evidence>
<sequence>VNLWSVSDPADGTRPTLSLPVLARLAIYGSATKKLSLQGIYRAIITRFSYYREHQEETRWKNSIRHALSLHKVFVKVKRPIHEAGKGDYWVLDVSRGNGYKRARKR</sequence>
<dbReference type="GO" id="GO:0030154">
    <property type="term" value="P:cell differentiation"/>
    <property type="evidence" value="ECO:0007669"/>
    <property type="project" value="TreeGrafter"/>
</dbReference>
<feature type="non-terminal residue" evidence="5">
    <location>
        <position position="106"/>
    </location>
</feature>
<dbReference type="PROSITE" id="PS50039">
    <property type="entry name" value="FORK_HEAD_3"/>
    <property type="match status" value="1"/>
</dbReference>
<dbReference type="InterPro" id="IPR030456">
    <property type="entry name" value="TF_fork_head_CS_2"/>
</dbReference>
<dbReference type="Gene3D" id="1.10.10.10">
    <property type="entry name" value="Winged helix-like DNA-binding domain superfamily/Winged helix DNA-binding domain"/>
    <property type="match status" value="1"/>
</dbReference>
<dbReference type="GO" id="GO:0000978">
    <property type="term" value="F:RNA polymerase II cis-regulatory region sequence-specific DNA binding"/>
    <property type="evidence" value="ECO:0007669"/>
    <property type="project" value="TreeGrafter"/>
</dbReference>
<proteinExistence type="predicted"/>